<feature type="region of interest" description="Disordered" evidence="1">
    <location>
        <begin position="78"/>
        <end position="98"/>
    </location>
</feature>
<keyword evidence="3" id="KW-1185">Reference proteome</keyword>
<evidence type="ECO:0000256" key="1">
    <source>
        <dbReference type="SAM" id="MobiDB-lite"/>
    </source>
</evidence>
<dbReference type="EMBL" id="FMXQ01000004">
    <property type="protein sequence ID" value="SDB31693.1"/>
    <property type="molecule type" value="Genomic_DNA"/>
</dbReference>
<evidence type="ECO:0000313" key="2">
    <source>
        <dbReference type="EMBL" id="SDB31693.1"/>
    </source>
</evidence>
<sequence length="147" mass="15469">MDAVEYPEATRMARVTGFALAVLGALALAGCSQTTGTSVALAVTGDPAIGGNPVEDAASAAILPTLDKAAQRRAREAETRALEHGRTGTPVLWRSGRTRGEVVPGPQYQVNAYTCRDLTQTIYADGPPRSTRTTSCRQPNGSWQPVT</sequence>
<protein>
    <submittedName>
        <fullName evidence="2">Surface antigen</fullName>
    </submittedName>
</protein>
<gene>
    <name evidence="2" type="ORF">SAMN02982931_02436</name>
</gene>
<proteinExistence type="predicted"/>
<feature type="region of interest" description="Disordered" evidence="1">
    <location>
        <begin position="123"/>
        <end position="147"/>
    </location>
</feature>
<dbReference type="STRING" id="665467.SAMN02982931_02436"/>
<feature type="compositionally biased region" description="Polar residues" evidence="1">
    <location>
        <begin position="130"/>
        <end position="147"/>
    </location>
</feature>
<name>A0A1G6CFP1_9HYPH</name>
<dbReference type="Proteomes" id="UP000199071">
    <property type="component" value="Unassembled WGS sequence"/>
</dbReference>
<accession>A0A1G6CFP1</accession>
<evidence type="ECO:0000313" key="3">
    <source>
        <dbReference type="Proteomes" id="UP000199071"/>
    </source>
</evidence>
<reference evidence="2 3" key="1">
    <citation type="submission" date="2016-10" db="EMBL/GenBank/DDBJ databases">
        <authorList>
            <person name="de Groot N.N."/>
        </authorList>
    </citation>
    <scope>NUCLEOTIDE SEQUENCE [LARGE SCALE GENOMIC DNA]</scope>
    <source>
        <strain evidence="2 3">ATCC 35022</strain>
    </source>
</reference>
<organism evidence="2 3">
    <name type="scientific">Bauldia litoralis</name>
    <dbReference type="NCBI Taxonomy" id="665467"/>
    <lineage>
        <taxon>Bacteria</taxon>
        <taxon>Pseudomonadati</taxon>
        <taxon>Pseudomonadota</taxon>
        <taxon>Alphaproteobacteria</taxon>
        <taxon>Hyphomicrobiales</taxon>
        <taxon>Kaistiaceae</taxon>
        <taxon>Bauldia</taxon>
    </lineage>
</organism>
<dbReference type="AlphaFoldDB" id="A0A1G6CFP1"/>
<dbReference type="OrthoDB" id="5402098at2"/>
<dbReference type="RefSeq" id="WP_139167818.1">
    <property type="nucleotide sequence ID" value="NZ_FMXQ01000004.1"/>
</dbReference>